<accession>A0A1N6LXQ3</accession>
<dbReference type="GO" id="GO:0006506">
    <property type="term" value="P:GPI anchor biosynthetic process"/>
    <property type="evidence" value="ECO:0007669"/>
    <property type="project" value="UniProtKB-UniPathway"/>
</dbReference>
<keyword evidence="3" id="KW-1133">Transmembrane helix</keyword>
<dbReference type="KEGG" id="bmic:BmR1_04g06360"/>
<dbReference type="RefSeq" id="XP_021337725.1">
    <property type="nucleotide sequence ID" value="XM_021482502.1"/>
</dbReference>
<keyword evidence="3" id="KW-0472">Membrane</keyword>
<dbReference type="Pfam" id="PF02585">
    <property type="entry name" value="PIG-L"/>
    <property type="match status" value="1"/>
</dbReference>
<reference evidence="4 5" key="3">
    <citation type="journal article" date="2016" name="Sci. Rep.">
        <title>Genome-wide diversity and gene expression profiling of Babesia microti isolates identify polymorphic genes that mediate host-pathogen interactions.</title>
        <authorList>
            <person name="Silva J.C."/>
            <person name="Cornillot E."/>
            <person name="McCracken C."/>
            <person name="Usmani-Brown S."/>
            <person name="Dwivedi A."/>
            <person name="Ifeonu O.O."/>
            <person name="Crabtree J."/>
            <person name="Gotia H.T."/>
            <person name="Virji A.Z."/>
            <person name="Reynes C."/>
            <person name="Colinge J."/>
            <person name="Kumar V."/>
            <person name="Lawres L."/>
            <person name="Pazzi J.E."/>
            <person name="Pablo J.V."/>
            <person name="Hung C."/>
            <person name="Brancato J."/>
            <person name="Kumari P."/>
            <person name="Orvis J."/>
            <person name="Tretina K."/>
            <person name="Chibucos M."/>
            <person name="Ott S."/>
            <person name="Sadzewicz L."/>
            <person name="Sengamalay N."/>
            <person name="Shetty A.C."/>
            <person name="Su Q."/>
            <person name="Tallon L."/>
            <person name="Fraser C.M."/>
            <person name="Frutos R."/>
            <person name="Molina D.M."/>
            <person name="Krause P.J."/>
            <person name="Ben Mamoun C."/>
        </authorList>
    </citation>
    <scope>NUCLEOTIDE SEQUENCE [LARGE SCALE GENOMIC DNA]</scope>
    <source>
        <strain evidence="4 5">RI</strain>
    </source>
</reference>
<evidence type="ECO:0000313" key="5">
    <source>
        <dbReference type="Proteomes" id="UP000002899"/>
    </source>
</evidence>
<evidence type="ECO:0000313" key="4">
    <source>
        <dbReference type="EMBL" id="SIO73647.1"/>
    </source>
</evidence>
<gene>
    <name evidence="4" type="ORF">BmR1_04g06360</name>
</gene>
<dbReference type="AlphaFoldDB" id="A0A1N6LXQ3"/>
<keyword evidence="3" id="KW-0812">Transmembrane</keyword>
<keyword evidence="4" id="KW-0378">Hydrolase</keyword>
<reference evidence="4 5" key="1">
    <citation type="journal article" date="2012" name="Nucleic Acids Res.">
        <title>Sequencing of the smallest Apicomplexan genome from the human pathogen Babesia microti.</title>
        <authorList>
            <person name="Cornillot E."/>
            <person name="Hadj-Kaddour K."/>
            <person name="Dassouli A."/>
            <person name="Noel B."/>
            <person name="Ranwez V."/>
            <person name="Vacherie B."/>
            <person name="Augagneur Y."/>
            <person name="Bres V."/>
            <person name="Duclos A."/>
            <person name="Randazzo S."/>
            <person name="Carcy B."/>
            <person name="Debierre-Grockiego F."/>
            <person name="Delbecq S."/>
            <person name="Moubri-Menage K."/>
            <person name="Shams-Eldin H."/>
            <person name="Usmani-Brown S."/>
            <person name="Bringaud F."/>
            <person name="Wincker P."/>
            <person name="Vivares C.P."/>
            <person name="Schwarz R.T."/>
            <person name="Schetters T.P."/>
            <person name="Krause P.J."/>
            <person name="Gorenflot A."/>
            <person name="Berry V."/>
            <person name="Barbe V."/>
            <person name="Ben Mamoun C."/>
        </authorList>
    </citation>
    <scope>NUCLEOTIDE SEQUENCE [LARGE SCALE GENOMIC DNA]</scope>
    <source>
        <strain evidence="4 5">RI</strain>
    </source>
</reference>
<sequence length="310" mass="36628">MAGYLNVDVRVISKYFRTNFSYKRLGIMITLLIFLRNVMNVKNNLFIADLESALNINDETRDSFKKMAQYGQKPYGILFVTAHPDDETMFFMPTIRVLREYIHGYDKLEPPIKIYLLVFTNGNYYGKGEQREYCLAKICYSLGITEHVIHDPEIYDGIDEWPINRVANIIKIFVRENNIKTFTFDRHGVSYHPNHSSVYRGVEIAVNDLPKFWTFNLKTVSLFRKYLSIFSLYLPIFMDRTAALYTSPLKIFELMIIYWSEFRIHIPFWCLFSSYSYSNSYDVYLTPDDKVQNSFWKKSDADVNIETNDL</sequence>
<dbReference type="EC" id="3.5.1.89" evidence="2"/>
<feature type="transmembrane region" description="Helical" evidence="3">
    <location>
        <begin position="20"/>
        <end position="38"/>
    </location>
</feature>
<proteinExistence type="inferred from homology"/>
<protein>
    <recommendedName>
        <fullName evidence="2">N-acetylglucosaminylphosphatidylinositol deacetylase</fullName>
        <ecNumber evidence="2">3.5.1.89</ecNumber>
    </recommendedName>
</protein>
<dbReference type="InterPro" id="IPR024078">
    <property type="entry name" value="LmbE-like_dom_sf"/>
</dbReference>
<dbReference type="SUPFAM" id="SSF102588">
    <property type="entry name" value="LmbE-like"/>
    <property type="match status" value="1"/>
</dbReference>
<reference evidence="4 5" key="2">
    <citation type="journal article" date="2013" name="PLoS ONE">
        <title>Whole genome mapping and re-organization of the nuclear and mitochondrial genomes of Babesia microti isolates.</title>
        <authorList>
            <person name="Cornillot E."/>
            <person name="Dassouli A."/>
            <person name="Garg A."/>
            <person name="Pachikara N."/>
            <person name="Randazzo S."/>
            <person name="Depoix D."/>
            <person name="Carcy B."/>
            <person name="Delbecq S."/>
            <person name="Frutos R."/>
            <person name="Silva J.C."/>
            <person name="Sutton R."/>
            <person name="Krause P.J."/>
            <person name="Mamoun C.B."/>
        </authorList>
    </citation>
    <scope>NUCLEOTIDE SEQUENCE [LARGE SCALE GENOMIC DNA]</scope>
    <source>
        <strain evidence="4 5">RI</strain>
    </source>
</reference>
<evidence type="ECO:0000256" key="2">
    <source>
        <dbReference type="ARBA" id="ARBA00012176"/>
    </source>
</evidence>
<dbReference type="PANTHER" id="PTHR12993">
    <property type="entry name" value="N-ACETYLGLUCOSAMINYL-PHOSPHATIDYLINOSITOL DE-N-ACETYLASE-RELATED"/>
    <property type="match status" value="1"/>
</dbReference>
<name>A0A1N6LXQ3_BABMR</name>
<dbReference type="VEuPathDB" id="PiroplasmaDB:BmR1_04g06360"/>
<dbReference type="GO" id="GO:0005783">
    <property type="term" value="C:endoplasmic reticulum"/>
    <property type="evidence" value="ECO:0007669"/>
    <property type="project" value="TreeGrafter"/>
</dbReference>
<dbReference type="UniPathway" id="UPA00196"/>
<comment type="similarity">
    <text evidence="1">Belongs to the PIGL family.</text>
</comment>
<keyword evidence="5" id="KW-1185">Reference proteome</keyword>
<dbReference type="Gene3D" id="3.40.50.10320">
    <property type="entry name" value="LmbE-like"/>
    <property type="match status" value="1"/>
</dbReference>
<evidence type="ECO:0000256" key="3">
    <source>
        <dbReference type="SAM" id="Phobius"/>
    </source>
</evidence>
<dbReference type="GO" id="GO:0016020">
    <property type="term" value="C:membrane"/>
    <property type="evidence" value="ECO:0007669"/>
    <property type="project" value="GOC"/>
</dbReference>
<dbReference type="EMBL" id="LN871599">
    <property type="protein sequence ID" value="SIO73647.1"/>
    <property type="molecule type" value="Genomic_DNA"/>
</dbReference>
<evidence type="ECO:0000256" key="1">
    <source>
        <dbReference type="ARBA" id="ARBA00006066"/>
    </source>
</evidence>
<dbReference type="GO" id="GO:0000225">
    <property type="term" value="F:N-acetylglucosaminylphosphatidylinositol deacetylase activity"/>
    <property type="evidence" value="ECO:0007669"/>
    <property type="project" value="UniProtKB-EC"/>
</dbReference>
<organism evidence="4 5">
    <name type="scientific">Babesia microti (strain RI)</name>
    <dbReference type="NCBI Taxonomy" id="1133968"/>
    <lineage>
        <taxon>Eukaryota</taxon>
        <taxon>Sar</taxon>
        <taxon>Alveolata</taxon>
        <taxon>Apicomplexa</taxon>
        <taxon>Aconoidasida</taxon>
        <taxon>Piroplasmida</taxon>
        <taxon>Babesiidae</taxon>
        <taxon>Babesia</taxon>
    </lineage>
</organism>
<dbReference type="GeneID" id="24425916"/>
<dbReference type="InterPro" id="IPR003737">
    <property type="entry name" value="GlcNAc_PI_deacetylase-related"/>
</dbReference>
<dbReference type="Proteomes" id="UP000002899">
    <property type="component" value="Chromosome IV"/>
</dbReference>
<dbReference type="PANTHER" id="PTHR12993:SF11">
    <property type="entry name" value="N-ACETYLGLUCOSAMINYL-PHOSPHATIDYLINOSITOL DE-N-ACETYLASE"/>
    <property type="match status" value="1"/>
</dbReference>
<dbReference type="OrthoDB" id="365124at2759"/>